<evidence type="ECO:0000313" key="3">
    <source>
        <dbReference type="Proteomes" id="UP000262699"/>
    </source>
</evidence>
<feature type="domain" description="Surface lipoprotein assembly modifier C-terminal" evidence="1">
    <location>
        <begin position="152"/>
        <end position="419"/>
    </location>
</feature>
<comment type="caution">
    <text evidence="2">The sequence shown here is derived from an EMBL/GenBank/DDBJ whole genome shotgun (WGS) entry which is preliminary data.</text>
</comment>
<name>A0A3D0WD99_9SPHN</name>
<protein>
    <recommendedName>
        <fullName evidence="1">Surface lipoprotein assembly modifier C-terminal domain-containing protein</fullName>
    </recommendedName>
</protein>
<accession>A0A3D0WD99</accession>
<dbReference type="SUPFAM" id="SSF48452">
    <property type="entry name" value="TPR-like"/>
    <property type="match status" value="1"/>
</dbReference>
<dbReference type="AlphaFoldDB" id="A0A3D0WD99"/>
<dbReference type="InterPro" id="IPR007655">
    <property type="entry name" value="Slam_C"/>
</dbReference>
<dbReference type="Proteomes" id="UP000262699">
    <property type="component" value="Unassembled WGS sequence"/>
</dbReference>
<dbReference type="Gene3D" id="1.25.40.10">
    <property type="entry name" value="Tetratricopeptide repeat domain"/>
    <property type="match status" value="1"/>
</dbReference>
<proteinExistence type="predicted"/>
<evidence type="ECO:0000313" key="2">
    <source>
        <dbReference type="EMBL" id="HCB76701.1"/>
    </source>
</evidence>
<dbReference type="Pfam" id="PF04575">
    <property type="entry name" value="SlipAM"/>
    <property type="match status" value="1"/>
</dbReference>
<dbReference type="Pfam" id="PF14559">
    <property type="entry name" value="TPR_19"/>
    <property type="match status" value="1"/>
</dbReference>
<organism evidence="2 3">
    <name type="scientific">Sphingomonas bacterium</name>
    <dbReference type="NCBI Taxonomy" id="1895847"/>
    <lineage>
        <taxon>Bacteria</taxon>
        <taxon>Pseudomonadati</taxon>
        <taxon>Pseudomonadota</taxon>
        <taxon>Alphaproteobacteria</taxon>
        <taxon>Sphingomonadales</taxon>
        <taxon>Sphingomonadaceae</taxon>
        <taxon>Sphingomonas</taxon>
    </lineage>
</organism>
<sequence length="430" mass="45887">MIAPPPVAVQAAQEAPVTAVRLDPAGVFAAAAEAERGGRPEEALVLLDALTRDRDGEVRAEALFRRAMLLDALGRSDAAAATLRRLLDEKPDAAPVRLELARILLARGDAEGARRALRQAQAGVLPADVAAVVDQFAAALRTTRPFGGSFQLAVAPDSNVNRATDARTLDTVIAPLTLSRAARSQSGLGVRASGTAFARIAVGDTLSLLPRVSGSGSFYRQRMFDDASASAMLGLEWVSGRDRVTPSAGPGWRWYGGSLYARTNTAALDWLHPMGRRAQLSMSVSAASARYRRNALQDGGLFDLSATVERALSPRAGIGVTVGATRQTARDPGYATVSGQLGVSGWRDLGRTTVFVSAALRRTEGDARLFLFPDRRREWLVQASAGATLRQLSWKGFAPLVRATFERNASSVGLYDYRRFAGEIGIVRAF</sequence>
<dbReference type="InterPro" id="IPR011990">
    <property type="entry name" value="TPR-like_helical_dom_sf"/>
</dbReference>
<evidence type="ECO:0000259" key="1">
    <source>
        <dbReference type="Pfam" id="PF04575"/>
    </source>
</evidence>
<gene>
    <name evidence="2" type="ORF">DEP91_11115</name>
</gene>
<reference evidence="2 3" key="1">
    <citation type="journal article" date="2018" name="Nat. Biotechnol.">
        <title>A standardized bacterial taxonomy based on genome phylogeny substantially revises the tree of life.</title>
        <authorList>
            <person name="Parks D.H."/>
            <person name="Chuvochina M."/>
            <person name="Waite D.W."/>
            <person name="Rinke C."/>
            <person name="Skarshewski A."/>
            <person name="Chaumeil P.A."/>
            <person name="Hugenholtz P."/>
        </authorList>
    </citation>
    <scope>NUCLEOTIDE SEQUENCE [LARGE SCALE GENOMIC DNA]</scope>
    <source>
        <strain evidence="2">UBA9015</strain>
    </source>
</reference>
<dbReference type="EMBL" id="DOYJ01000310">
    <property type="protein sequence ID" value="HCB76701.1"/>
    <property type="molecule type" value="Genomic_DNA"/>
</dbReference>